<feature type="compositionally biased region" description="Polar residues" evidence="11">
    <location>
        <begin position="547"/>
        <end position="557"/>
    </location>
</feature>
<dbReference type="Gene3D" id="2.40.160.20">
    <property type="match status" value="1"/>
</dbReference>
<evidence type="ECO:0000256" key="9">
    <source>
        <dbReference type="ARBA" id="ARBA00023237"/>
    </source>
</evidence>
<dbReference type="SUPFAM" id="SSF103088">
    <property type="entry name" value="OmpA-like"/>
    <property type="match status" value="1"/>
</dbReference>
<keyword evidence="6" id="KW-0406">Ion transport</keyword>
<evidence type="ECO:0000256" key="2">
    <source>
        <dbReference type="ARBA" id="ARBA00022448"/>
    </source>
</evidence>
<keyword evidence="9" id="KW-0998">Cell outer membrane</keyword>
<evidence type="ECO:0000313" key="17">
    <source>
        <dbReference type="Proteomes" id="UP000216446"/>
    </source>
</evidence>
<keyword evidence="3" id="KW-1134">Transmembrane beta strand</keyword>
<evidence type="ECO:0008006" key="18">
    <source>
        <dbReference type="Google" id="ProtNLM"/>
    </source>
</evidence>
<feature type="chain" id="PRO_5012311264" description="PKD domain-containing protein" evidence="12">
    <location>
        <begin position="36"/>
        <end position="557"/>
    </location>
</feature>
<dbReference type="InterPro" id="IPR050330">
    <property type="entry name" value="Bact_OuterMem_StrucFunc"/>
</dbReference>
<dbReference type="InterPro" id="IPR006665">
    <property type="entry name" value="OmpA-like"/>
</dbReference>
<dbReference type="InterPro" id="IPR007110">
    <property type="entry name" value="Ig-like_dom"/>
</dbReference>
<keyword evidence="8 10" id="KW-0472">Membrane</keyword>
<dbReference type="GO" id="GO:0046930">
    <property type="term" value="C:pore complex"/>
    <property type="evidence" value="ECO:0007669"/>
    <property type="project" value="UniProtKB-KW"/>
</dbReference>
<dbReference type="InParanoid" id="A0A259TWF8"/>
<dbReference type="GO" id="GO:0015288">
    <property type="term" value="F:porin activity"/>
    <property type="evidence" value="ECO:0007669"/>
    <property type="project" value="UniProtKB-KW"/>
</dbReference>
<dbReference type="EMBL" id="MQWB01000001">
    <property type="protein sequence ID" value="OZC01878.1"/>
    <property type="molecule type" value="Genomic_DNA"/>
</dbReference>
<name>A0A259TWF8_9BACT</name>
<dbReference type="InterPro" id="IPR013783">
    <property type="entry name" value="Ig-like_fold"/>
</dbReference>
<dbReference type="OrthoDB" id="9802683at2"/>
<dbReference type="Pfam" id="PF00691">
    <property type="entry name" value="OmpA"/>
    <property type="match status" value="1"/>
</dbReference>
<keyword evidence="17" id="KW-1185">Reference proteome</keyword>
<dbReference type="PANTHER" id="PTHR30329">
    <property type="entry name" value="STATOR ELEMENT OF FLAGELLAR MOTOR COMPLEX"/>
    <property type="match status" value="1"/>
</dbReference>
<comment type="subcellular location">
    <subcellularLocation>
        <location evidence="1">Cell outer membrane</location>
        <topology evidence="1">Multi-pass membrane protein</topology>
    </subcellularLocation>
</comment>
<evidence type="ECO:0000256" key="4">
    <source>
        <dbReference type="ARBA" id="ARBA00022692"/>
    </source>
</evidence>
<dbReference type="Gene3D" id="3.30.1330.60">
    <property type="entry name" value="OmpA-like domain"/>
    <property type="match status" value="1"/>
</dbReference>
<evidence type="ECO:0000256" key="8">
    <source>
        <dbReference type="ARBA" id="ARBA00023136"/>
    </source>
</evidence>
<protein>
    <recommendedName>
        <fullName evidence="18">PKD domain-containing protein</fullName>
    </recommendedName>
</protein>
<dbReference type="CDD" id="cd07185">
    <property type="entry name" value="OmpA_C-like"/>
    <property type="match status" value="1"/>
</dbReference>
<dbReference type="InterPro" id="IPR006664">
    <property type="entry name" value="OMP_bac"/>
</dbReference>
<evidence type="ECO:0000256" key="11">
    <source>
        <dbReference type="SAM" id="MobiDB-lite"/>
    </source>
</evidence>
<dbReference type="InterPro" id="IPR022409">
    <property type="entry name" value="PKD/Chitinase_dom"/>
</dbReference>
<evidence type="ECO:0000313" key="16">
    <source>
        <dbReference type="EMBL" id="OZC01878.1"/>
    </source>
</evidence>
<dbReference type="SUPFAM" id="SSF56925">
    <property type="entry name" value="OMPA-like"/>
    <property type="match status" value="1"/>
</dbReference>
<dbReference type="InterPro" id="IPR035986">
    <property type="entry name" value="PKD_dom_sf"/>
</dbReference>
<dbReference type="InterPro" id="IPR027385">
    <property type="entry name" value="Beta-barrel_OMP"/>
</dbReference>
<evidence type="ECO:0000256" key="6">
    <source>
        <dbReference type="ARBA" id="ARBA00023065"/>
    </source>
</evidence>
<keyword evidence="7" id="KW-0626">Porin</keyword>
<feature type="domain" description="PKD" evidence="13">
    <location>
        <begin position="372"/>
        <end position="428"/>
    </location>
</feature>
<feature type="domain" description="PKD" evidence="13">
    <location>
        <begin position="290"/>
        <end position="324"/>
    </location>
</feature>
<dbReference type="PROSITE" id="PS50835">
    <property type="entry name" value="IG_LIKE"/>
    <property type="match status" value="1"/>
</dbReference>
<dbReference type="AlphaFoldDB" id="A0A259TWF8"/>
<keyword evidence="2" id="KW-0813">Transport</keyword>
<evidence type="ECO:0000256" key="12">
    <source>
        <dbReference type="SAM" id="SignalP"/>
    </source>
</evidence>
<feature type="domain" description="Ig-like" evidence="14">
    <location>
        <begin position="342"/>
        <end position="437"/>
    </location>
</feature>
<dbReference type="InterPro" id="IPR011250">
    <property type="entry name" value="OMP/PagP_B-barrel"/>
</dbReference>
<keyword evidence="5 12" id="KW-0732">Signal</keyword>
<reference evidence="16 17" key="1">
    <citation type="submission" date="2016-11" db="EMBL/GenBank/DDBJ databases">
        <title>Study of marine rhodopsin-containing bacteria.</title>
        <authorList>
            <person name="Yoshizawa S."/>
            <person name="Kumagai Y."/>
            <person name="Kogure K."/>
        </authorList>
    </citation>
    <scope>NUCLEOTIDE SEQUENCE [LARGE SCALE GENOMIC DNA]</scope>
    <source>
        <strain evidence="16 17">SG-29</strain>
    </source>
</reference>
<keyword evidence="4" id="KW-0812">Transmembrane</keyword>
<evidence type="ECO:0000256" key="1">
    <source>
        <dbReference type="ARBA" id="ARBA00004571"/>
    </source>
</evidence>
<feature type="signal peptide" evidence="12">
    <location>
        <begin position="1"/>
        <end position="35"/>
    </location>
</feature>
<proteinExistence type="predicted"/>
<evidence type="ECO:0000256" key="3">
    <source>
        <dbReference type="ARBA" id="ARBA00022452"/>
    </source>
</evidence>
<evidence type="ECO:0000256" key="7">
    <source>
        <dbReference type="ARBA" id="ARBA00023114"/>
    </source>
</evidence>
<evidence type="ECO:0000259" key="14">
    <source>
        <dbReference type="PROSITE" id="PS50835"/>
    </source>
</evidence>
<dbReference type="InterPro" id="IPR036737">
    <property type="entry name" value="OmpA-like_sf"/>
</dbReference>
<dbReference type="Pfam" id="PF18911">
    <property type="entry name" value="PKD_4"/>
    <property type="match status" value="1"/>
</dbReference>
<dbReference type="PANTHER" id="PTHR30329:SF21">
    <property type="entry name" value="LIPOPROTEIN YIAD-RELATED"/>
    <property type="match status" value="1"/>
</dbReference>
<feature type="region of interest" description="Disordered" evidence="11">
    <location>
        <begin position="514"/>
        <end position="557"/>
    </location>
</feature>
<comment type="caution">
    <text evidence="16">The sequence shown here is derived from an EMBL/GenBank/DDBJ whole genome shotgun (WGS) entry which is preliminary data.</text>
</comment>
<dbReference type="GO" id="GO:0009279">
    <property type="term" value="C:cell outer membrane"/>
    <property type="evidence" value="ECO:0007669"/>
    <property type="project" value="UniProtKB-SubCell"/>
</dbReference>
<evidence type="ECO:0000259" key="13">
    <source>
        <dbReference type="PROSITE" id="PS50093"/>
    </source>
</evidence>
<feature type="domain" description="OmpA-like" evidence="15">
    <location>
        <begin position="431"/>
        <end position="557"/>
    </location>
</feature>
<dbReference type="SMART" id="SM00089">
    <property type="entry name" value="PKD"/>
    <property type="match status" value="2"/>
</dbReference>
<dbReference type="GO" id="GO:0006811">
    <property type="term" value="P:monoatomic ion transport"/>
    <property type="evidence" value="ECO:0007669"/>
    <property type="project" value="UniProtKB-KW"/>
</dbReference>
<sequence>MMLLNRQEKNMTSRLSSSLLLGCTALLLLASSAQAQVVRPSNTLYLALKGGVVTYGGELDRTNGVITGDRIDNRAWATRDFGPGFGLEVGYQFTESLALGVTGQYAAYKNLNEAYPAPNGTRSAADCRLPENEDACRINESESLPSLIAALRYSPFPSSRISPYTNIGGQVTFGNDDPTQRDVGFGPYAGLGIDFMLGQQLSAFVEGNVSFIFDDAAVDGVDPGSVTGGIGEGGDDADYDNLGFYNIGLRYAFKAPYTPVMIEGLQCPAELTAGESGSFMAMTNMDATPPVSLSWDWGDGATGAGMSASHTYRTPGTYTVSATAVGDYNEDMDTCVVTVVEPQIAPVLTACRISPSTAGPGDTVTLNGTVNSDASQPVTISVQWGDGDGDSGTRFPSSHSYSEPGTYTVTATARNAYGSDSCTATVTIADTYCADVSELNSVYFDFGSAALTADARERLDENLDVLRRCPDICVLVRAYTDDRETEQIRLSQARANAIRDYYVANGIAMDRVRAEGLGEDPNADSKEDPGPGDSRARRGDSIPATCGTFTPRGTSRR</sequence>
<dbReference type="Proteomes" id="UP000216446">
    <property type="component" value="Unassembled WGS sequence"/>
</dbReference>
<dbReference type="SUPFAM" id="SSF49299">
    <property type="entry name" value="PKD domain"/>
    <property type="match status" value="2"/>
</dbReference>
<dbReference type="PRINTS" id="PR01021">
    <property type="entry name" value="OMPADOMAIN"/>
</dbReference>
<dbReference type="CDD" id="cd00146">
    <property type="entry name" value="PKD"/>
    <property type="match status" value="2"/>
</dbReference>
<dbReference type="PROSITE" id="PS50093">
    <property type="entry name" value="PKD"/>
    <property type="match status" value="2"/>
</dbReference>
<dbReference type="InterPro" id="IPR000601">
    <property type="entry name" value="PKD_dom"/>
</dbReference>
<feature type="compositionally biased region" description="Basic and acidic residues" evidence="11">
    <location>
        <begin position="523"/>
        <end position="540"/>
    </location>
</feature>
<evidence type="ECO:0000256" key="10">
    <source>
        <dbReference type="PROSITE-ProRule" id="PRU00473"/>
    </source>
</evidence>
<dbReference type="Pfam" id="PF13505">
    <property type="entry name" value="OMP_b-brl"/>
    <property type="match status" value="1"/>
</dbReference>
<evidence type="ECO:0000259" key="15">
    <source>
        <dbReference type="PROSITE" id="PS51123"/>
    </source>
</evidence>
<accession>A0A259TWF8</accession>
<dbReference type="Gene3D" id="2.60.40.10">
    <property type="entry name" value="Immunoglobulins"/>
    <property type="match status" value="2"/>
</dbReference>
<dbReference type="Pfam" id="PF00801">
    <property type="entry name" value="PKD"/>
    <property type="match status" value="1"/>
</dbReference>
<dbReference type="PROSITE" id="PS51123">
    <property type="entry name" value="OMPA_2"/>
    <property type="match status" value="1"/>
</dbReference>
<gene>
    <name evidence="16" type="ORF">BSZ36_02065</name>
</gene>
<organism evidence="16 17">
    <name type="scientific">Rubricoccus marinus</name>
    <dbReference type="NCBI Taxonomy" id="716817"/>
    <lineage>
        <taxon>Bacteria</taxon>
        <taxon>Pseudomonadati</taxon>
        <taxon>Rhodothermota</taxon>
        <taxon>Rhodothermia</taxon>
        <taxon>Rhodothermales</taxon>
        <taxon>Rubricoccaceae</taxon>
        <taxon>Rubricoccus</taxon>
    </lineage>
</organism>
<evidence type="ECO:0000256" key="5">
    <source>
        <dbReference type="ARBA" id="ARBA00022729"/>
    </source>
</evidence>